<evidence type="ECO:0000256" key="1">
    <source>
        <dbReference type="ARBA" id="ARBA00004651"/>
    </source>
</evidence>
<feature type="transmembrane region" description="Helical" evidence="8">
    <location>
        <begin position="361"/>
        <end position="380"/>
    </location>
</feature>
<dbReference type="GO" id="GO:0015347">
    <property type="term" value="F:sodium-independent organic anion transmembrane transporter activity"/>
    <property type="evidence" value="ECO:0007669"/>
    <property type="project" value="TreeGrafter"/>
</dbReference>
<feature type="transmembrane region" description="Helical" evidence="8">
    <location>
        <begin position="474"/>
        <end position="497"/>
    </location>
</feature>
<accession>A0A9Q0MDA9</accession>
<dbReference type="GO" id="GO:0043252">
    <property type="term" value="P:sodium-independent organic anion transport"/>
    <property type="evidence" value="ECO:0007669"/>
    <property type="project" value="TreeGrafter"/>
</dbReference>
<keyword evidence="8" id="KW-0406">Ion transport</keyword>
<sequence length="687" mass="76768">MLQQALSSGYFNSVITTIEKRFDFSSQMSGAIVSTFELGNLATIIFVSYYGMSRHVPRWIGTGVLLIAFGSIMFSIPHFISSNDHDDHNGTMESSRIDGEQYCRLNETIGNNGEKTKCSNGNDIPPQVYIFMFAMIMIGSGGTPIFTLGTTYIDDHVPECRSSTYMSFLYGMVGFGLVFGFLLGGTCIAIHENIFGNVPLGVTINSSRWIGAWWIGFILLGILLLIVAIPFFIFPKRLKCIKEKRQSGNNQIEIEQQIPNHSPKKLVRRQQSLSEIPSCLIRLITNPVYMITSLGSCMELAIASGFIIFLPKFLETQFEMTKSEANLMAGSVAIPGACFGIFLGSYLLQRFQLNTRGAIQMVLLFNIICCSIFMGVYFIGCPNISMAGINVPYPNDVNHTEFNLSSNCNNGCHCSTNQYEPMCDQRTGTTFYSPCFAGCRQSLKQDIEECLCLEANHTSILITSGTCLNQCGKYLYPFMFLLFIVTLLSSITQMPVVKATLRSVSQEDRSLALGLQFVLFRLFGYIPSPILFGQIIDQTCLIYKTNCNQMPSGFCMLYDVEEFRQRYIGICISLKIVSFIFFLIDLLYICYREKSETSIIVAGDDDDDVDEIKDDCALMANHNNDNNDIDDFEQLPIVSMNHDGRHNNCPTIIETNEDCHSIDSNGSFNMVPITSAMIKCSPNDSSF</sequence>
<dbReference type="Pfam" id="PF03137">
    <property type="entry name" value="OATP"/>
    <property type="match status" value="1"/>
</dbReference>
<dbReference type="InterPro" id="IPR036259">
    <property type="entry name" value="MFS_trans_sf"/>
</dbReference>
<proteinExistence type="inferred from homology"/>
<comment type="similarity">
    <text evidence="2 8">Belongs to the organo anion transporter (TC 2.A.60) family.</text>
</comment>
<dbReference type="InterPro" id="IPR004156">
    <property type="entry name" value="OATP"/>
</dbReference>
<evidence type="ECO:0000256" key="6">
    <source>
        <dbReference type="ARBA" id="ARBA00023136"/>
    </source>
</evidence>
<dbReference type="SUPFAM" id="SSF103473">
    <property type="entry name" value="MFS general substrate transporter"/>
    <property type="match status" value="1"/>
</dbReference>
<evidence type="ECO:0000256" key="3">
    <source>
        <dbReference type="ARBA" id="ARBA00022475"/>
    </source>
</evidence>
<evidence type="ECO:0000256" key="2">
    <source>
        <dbReference type="ARBA" id="ARBA00009657"/>
    </source>
</evidence>
<feature type="transmembrane region" description="Helical" evidence="8">
    <location>
        <begin position="165"/>
        <end position="191"/>
    </location>
</feature>
<name>A0A9Q0MDA9_BLOTA</name>
<gene>
    <name evidence="10" type="ORF">RDWZM_002331</name>
</gene>
<evidence type="ECO:0000256" key="5">
    <source>
        <dbReference type="ARBA" id="ARBA00022989"/>
    </source>
</evidence>
<comment type="caution">
    <text evidence="10">The sequence shown here is derived from an EMBL/GenBank/DDBJ whole genome shotgun (WGS) entry which is preliminary data.</text>
</comment>
<evidence type="ECO:0000256" key="7">
    <source>
        <dbReference type="ARBA" id="ARBA00023157"/>
    </source>
</evidence>
<evidence type="ECO:0000256" key="4">
    <source>
        <dbReference type="ARBA" id="ARBA00022692"/>
    </source>
</evidence>
<keyword evidence="11" id="KW-1185">Reference proteome</keyword>
<feature type="transmembrane region" description="Helical" evidence="8">
    <location>
        <begin position="211"/>
        <end position="234"/>
    </location>
</feature>
<feature type="transmembrane region" description="Helical" evidence="8">
    <location>
        <begin position="288"/>
        <end position="309"/>
    </location>
</feature>
<dbReference type="AlphaFoldDB" id="A0A9Q0MDA9"/>
<feature type="transmembrane region" description="Helical" evidence="8">
    <location>
        <begin position="59"/>
        <end position="80"/>
    </location>
</feature>
<feature type="transmembrane region" description="Helical" evidence="8">
    <location>
        <begin position="129"/>
        <end position="153"/>
    </location>
</feature>
<dbReference type="PROSITE" id="PS51465">
    <property type="entry name" value="KAZAL_2"/>
    <property type="match status" value="1"/>
</dbReference>
<dbReference type="Gene3D" id="1.20.1250.20">
    <property type="entry name" value="MFS general substrate transporter like domains"/>
    <property type="match status" value="1"/>
</dbReference>
<evidence type="ECO:0000313" key="11">
    <source>
        <dbReference type="Proteomes" id="UP001142055"/>
    </source>
</evidence>
<keyword evidence="4 8" id="KW-0812">Transmembrane</keyword>
<comment type="caution">
    <text evidence="8">Lacks conserved residue(s) required for the propagation of feature annotation.</text>
</comment>
<dbReference type="GO" id="GO:0006811">
    <property type="term" value="P:monoatomic ion transport"/>
    <property type="evidence" value="ECO:0007669"/>
    <property type="project" value="UniProtKB-KW"/>
</dbReference>
<protein>
    <recommendedName>
        <fullName evidence="8">Solute carrier organic anion transporter family member</fullName>
    </recommendedName>
</protein>
<evidence type="ECO:0000256" key="8">
    <source>
        <dbReference type="RuleBase" id="RU362056"/>
    </source>
</evidence>
<dbReference type="OMA" id="CALMANH"/>
<evidence type="ECO:0000313" key="10">
    <source>
        <dbReference type="EMBL" id="KAJ6223786.1"/>
    </source>
</evidence>
<keyword evidence="5 8" id="KW-1133">Transmembrane helix</keyword>
<organism evidence="10 11">
    <name type="scientific">Blomia tropicalis</name>
    <name type="common">Mite</name>
    <dbReference type="NCBI Taxonomy" id="40697"/>
    <lineage>
        <taxon>Eukaryota</taxon>
        <taxon>Metazoa</taxon>
        <taxon>Ecdysozoa</taxon>
        <taxon>Arthropoda</taxon>
        <taxon>Chelicerata</taxon>
        <taxon>Arachnida</taxon>
        <taxon>Acari</taxon>
        <taxon>Acariformes</taxon>
        <taxon>Sarcoptiformes</taxon>
        <taxon>Astigmata</taxon>
        <taxon>Glycyphagoidea</taxon>
        <taxon>Echimyopodidae</taxon>
        <taxon>Blomia</taxon>
    </lineage>
</organism>
<feature type="domain" description="Kazal-like" evidence="9">
    <location>
        <begin position="402"/>
        <end position="451"/>
    </location>
</feature>
<dbReference type="PANTHER" id="PTHR11388">
    <property type="entry name" value="ORGANIC ANION TRANSPORTER"/>
    <property type="match status" value="1"/>
</dbReference>
<reference evidence="10" key="1">
    <citation type="submission" date="2022-12" db="EMBL/GenBank/DDBJ databases">
        <title>Genome assemblies of Blomia tropicalis.</title>
        <authorList>
            <person name="Cui Y."/>
        </authorList>
    </citation>
    <scope>NUCLEOTIDE SEQUENCE</scope>
    <source>
        <tissue evidence="10">Adult mites</tissue>
    </source>
</reference>
<feature type="transmembrane region" description="Helical" evidence="8">
    <location>
        <begin position="31"/>
        <end position="52"/>
    </location>
</feature>
<dbReference type="EMBL" id="JAPWDV010000001">
    <property type="protein sequence ID" value="KAJ6223786.1"/>
    <property type="molecule type" value="Genomic_DNA"/>
</dbReference>
<keyword evidence="7" id="KW-1015">Disulfide bond</keyword>
<feature type="transmembrane region" description="Helical" evidence="8">
    <location>
        <begin position="518"/>
        <end position="536"/>
    </location>
</feature>
<dbReference type="InterPro" id="IPR002350">
    <property type="entry name" value="Kazal_dom"/>
</dbReference>
<keyword evidence="3" id="KW-1003">Cell membrane</keyword>
<dbReference type="Proteomes" id="UP001142055">
    <property type="component" value="Chromosome 1"/>
</dbReference>
<dbReference type="GO" id="GO:0016323">
    <property type="term" value="C:basolateral plasma membrane"/>
    <property type="evidence" value="ECO:0007669"/>
    <property type="project" value="TreeGrafter"/>
</dbReference>
<keyword evidence="6 8" id="KW-0472">Membrane</keyword>
<dbReference type="NCBIfam" id="TIGR00805">
    <property type="entry name" value="oat"/>
    <property type="match status" value="1"/>
</dbReference>
<dbReference type="PANTHER" id="PTHR11388:SF142">
    <property type="entry name" value="SOLUTE CARRIER ORGANIC ANION TRANSPORTER FAMILY MEMBER 5A1"/>
    <property type="match status" value="1"/>
</dbReference>
<comment type="subcellular location">
    <subcellularLocation>
        <location evidence="1 8">Cell membrane</location>
        <topology evidence="1 8">Multi-pass membrane protein</topology>
    </subcellularLocation>
</comment>
<keyword evidence="8" id="KW-0813">Transport</keyword>
<feature type="transmembrane region" description="Helical" evidence="8">
    <location>
        <begin position="567"/>
        <end position="591"/>
    </location>
</feature>
<feature type="transmembrane region" description="Helical" evidence="8">
    <location>
        <begin position="329"/>
        <end position="349"/>
    </location>
</feature>
<evidence type="ECO:0000259" key="9">
    <source>
        <dbReference type="PROSITE" id="PS51465"/>
    </source>
</evidence>